<keyword evidence="2 8" id="KW-0597">Phosphoprotein</keyword>
<keyword evidence="6" id="KW-0804">Transcription</keyword>
<proteinExistence type="predicted"/>
<dbReference type="InterPro" id="IPR016032">
    <property type="entry name" value="Sig_transdc_resp-reg_C-effctor"/>
</dbReference>
<feature type="domain" description="OmpR/PhoB-type" evidence="11">
    <location>
        <begin position="126"/>
        <end position="224"/>
    </location>
</feature>
<evidence type="ECO:0000256" key="6">
    <source>
        <dbReference type="ARBA" id="ARBA00023163"/>
    </source>
</evidence>
<dbReference type="SMART" id="SM00448">
    <property type="entry name" value="REC"/>
    <property type="match status" value="1"/>
</dbReference>
<dbReference type="GO" id="GO:0032993">
    <property type="term" value="C:protein-DNA complex"/>
    <property type="evidence" value="ECO:0007669"/>
    <property type="project" value="TreeGrafter"/>
</dbReference>
<evidence type="ECO:0000256" key="1">
    <source>
        <dbReference type="ARBA" id="ARBA00018672"/>
    </source>
</evidence>
<evidence type="ECO:0000256" key="8">
    <source>
        <dbReference type="PROSITE-ProRule" id="PRU00169"/>
    </source>
</evidence>
<dbReference type="Pfam" id="PF00072">
    <property type="entry name" value="Response_reg"/>
    <property type="match status" value="1"/>
</dbReference>
<reference evidence="12" key="2">
    <citation type="submission" date="2021-04" db="EMBL/GenBank/DDBJ databases">
        <authorList>
            <person name="Liu J."/>
        </authorList>
    </citation>
    <scope>NUCLEOTIDE SEQUENCE</scope>
    <source>
        <strain evidence="12">BAD-6</strain>
    </source>
</reference>
<keyword evidence="5 9" id="KW-0238">DNA-binding</keyword>
<dbReference type="SUPFAM" id="SSF46894">
    <property type="entry name" value="C-terminal effector domain of the bipartite response regulators"/>
    <property type="match status" value="1"/>
</dbReference>
<dbReference type="AlphaFoldDB" id="A0A8J8B0Z9"/>
<dbReference type="SMART" id="SM00862">
    <property type="entry name" value="Trans_reg_C"/>
    <property type="match status" value="1"/>
</dbReference>
<dbReference type="RefSeq" id="WP_227017275.1">
    <property type="nucleotide sequence ID" value="NZ_JAGSND010000002.1"/>
</dbReference>
<dbReference type="InterPro" id="IPR001789">
    <property type="entry name" value="Sig_transdc_resp-reg_receiver"/>
</dbReference>
<dbReference type="Gene3D" id="3.40.50.2300">
    <property type="match status" value="1"/>
</dbReference>
<evidence type="ECO:0000256" key="7">
    <source>
        <dbReference type="ARBA" id="ARBA00024867"/>
    </source>
</evidence>
<dbReference type="InterPro" id="IPR011006">
    <property type="entry name" value="CheY-like_superfamily"/>
</dbReference>
<dbReference type="Pfam" id="PF00486">
    <property type="entry name" value="Trans_reg_C"/>
    <property type="match status" value="1"/>
</dbReference>
<dbReference type="FunFam" id="3.40.50.2300:FF:000001">
    <property type="entry name" value="DNA-binding response regulator PhoB"/>
    <property type="match status" value="1"/>
</dbReference>
<evidence type="ECO:0000256" key="4">
    <source>
        <dbReference type="ARBA" id="ARBA00023015"/>
    </source>
</evidence>
<feature type="modified residue" description="4-aspartylphosphate" evidence="8">
    <location>
        <position position="52"/>
    </location>
</feature>
<dbReference type="InterPro" id="IPR036388">
    <property type="entry name" value="WH-like_DNA-bd_sf"/>
</dbReference>
<dbReference type="GO" id="GO:0005829">
    <property type="term" value="C:cytosol"/>
    <property type="evidence" value="ECO:0007669"/>
    <property type="project" value="TreeGrafter"/>
</dbReference>
<evidence type="ECO:0000313" key="13">
    <source>
        <dbReference type="Proteomes" id="UP000675664"/>
    </source>
</evidence>
<feature type="domain" description="Response regulatory" evidence="10">
    <location>
        <begin position="3"/>
        <end position="117"/>
    </location>
</feature>
<evidence type="ECO:0000259" key="10">
    <source>
        <dbReference type="PROSITE" id="PS50110"/>
    </source>
</evidence>
<comment type="caution">
    <text evidence="12">The sequence shown here is derived from an EMBL/GenBank/DDBJ whole genome shotgun (WGS) entry which is preliminary data.</text>
</comment>
<keyword evidence="13" id="KW-1185">Reference proteome</keyword>
<dbReference type="GO" id="GO:0000976">
    <property type="term" value="F:transcription cis-regulatory region binding"/>
    <property type="evidence" value="ECO:0007669"/>
    <property type="project" value="TreeGrafter"/>
</dbReference>
<feature type="DNA-binding region" description="OmpR/PhoB-type" evidence="9">
    <location>
        <begin position="126"/>
        <end position="224"/>
    </location>
</feature>
<protein>
    <recommendedName>
        <fullName evidence="1">Stage 0 sporulation protein A homolog</fullName>
    </recommendedName>
</protein>
<comment type="function">
    <text evidence="7">May play the central regulatory role in sporulation. It may be an element of the effector pathway responsible for the activation of sporulation genes in response to nutritional stress. Spo0A may act in concert with spo0H (a sigma factor) to control the expression of some genes that are critical to the sporulation process.</text>
</comment>
<evidence type="ECO:0000313" key="12">
    <source>
        <dbReference type="EMBL" id="MBR0597146.1"/>
    </source>
</evidence>
<dbReference type="Proteomes" id="UP000675664">
    <property type="component" value="Unassembled WGS sequence"/>
</dbReference>
<dbReference type="PROSITE" id="PS51755">
    <property type="entry name" value="OMPR_PHOB"/>
    <property type="match status" value="1"/>
</dbReference>
<dbReference type="EMBL" id="JAGSND010000002">
    <property type="protein sequence ID" value="MBR0597146.1"/>
    <property type="molecule type" value="Genomic_DNA"/>
</dbReference>
<evidence type="ECO:0000256" key="3">
    <source>
        <dbReference type="ARBA" id="ARBA00023012"/>
    </source>
</evidence>
<dbReference type="PROSITE" id="PS50110">
    <property type="entry name" value="RESPONSE_REGULATORY"/>
    <property type="match status" value="1"/>
</dbReference>
<dbReference type="FunFam" id="1.10.10.10:FF:000018">
    <property type="entry name" value="DNA-binding response regulator ResD"/>
    <property type="match status" value="1"/>
</dbReference>
<dbReference type="InterPro" id="IPR001867">
    <property type="entry name" value="OmpR/PhoB-type_DNA-bd"/>
</dbReference>
<keyword evidence="4" id="KW-0805">Transcription regulation</keyword>
<dbReference type="Gene3D" id="6.10.250.690">
    <property type="match status" value="1"/>
</dbReference>
<sequence>MQKILIIEDEPNIRELVLYNLKENGYEGIGAEDGLLGLQLAHEERPDLILLDIMLPGKNGYDICRELRAEGSKTPIIMLTAKNEEIDKVLGLEFGADDYISKPFGIRELMARIKAVLRRYESNSDKDSLMIGDLAIDIERHEVRLGGKVLDLTLKEFDLLKTLAENRGRVMTRDQLLDKVWGFEYIGETRTVDVHVRYLRKKLGDEDNEGKYIQTIRGMGYKMP</sequence>
<dbReference type="GO" id="GO:0006355">
    <property type="term" value="P:regulation of DNA-templated transcription"/>
    <property type="evidence" value="ECO:0007669"/>
    <property type="project" value="InterPro"/>
</dbReference>
<dbReference type="Gene3D" id="1.10.10.10">
    <property type="entry name" value="Winged helix-like DNA-binding domain superfamily/Winged helix DNA-binding domain"/>
    <property type="match status" value="1"/>
</dbReference>
<dbReference type="CDD" id="cd00383">
    <property type="entry name" value="trans_reg_C"/>
    <property type="match status" value="1"/>
</dbReference>
<evidence type="ECO:0000259" key="11">
    <source>
        <dbReference type="PROSITE" id="PS51755"/>
    </source>
</evidence>
<dbReference type="PANTHER" id="PTHR48111:SF73">
    <property type="entry name" value="ALKALINE PHOSPHATASE SYNTHESIS TRANSCRIPTIONAL REGULATORY PROTEIN PHOP"/>
    <property type="match status" value="1"/>
</dbReference>
<gene>
    <name evidence="12" type="ORF">KCX82_04620</name>
</gene>
<accession>A0A8J8B0Z9</accession>
<dbReference type="PANTHER" id="PTHR48111">
    <property type="entry name" value="REGULATOR OF RPOS"/>
    <property type="match status" value="1"/>
</dbReference>
<dbReference type="InterPro" id="IPR039420">
    <property type="entry name" value="WalR-like"/>
</dbReference>
<evidence type="ECO:0000256" key="5">
    <source>
        <dbReference type="ARBA" id="ARBA00023125"/>
    </source>
</evidence>
<keyword evidence="3" id="KW-0902">Two-component regulatory system</keyword>
<evidence type="ECO:0000256" key="2">
    <source>
        <dbReference type="ARBA" id="ARBA00022553"/>
    </source>
</evidence>
<reference evidence="12" key="1">
    <citation type="submission" date="2021-04" db="EMBL/GenBank/DDBJ databases">
        <title>Sinoanaerobacter chloroacetimidivorans sp. nov., an obligate anaerobic bacterium isolated from anaerobic sludge.</title>
        <authorList>
            <person name="Bao Y."/>
        </authorList>
    </citation>
    <scope>NUCLEOTIDE SEQUENCE</scope>
    <source>
        <strain evidence="12">BAD-6</strain>
    </source>
</reference>
<dbReference type="SUPFAM" id="SSF52172">
    <property type="entry name" value="CheY-like"/>
    <property type="match status" value="1"/>
</dbReference>
<name>A0A8J8B0Z9_9FIRM</name>
<organism evidence="12 13">
    <name type="scientific">Sinanaerobacter chloroacetimidivorans</name>
    <dbReference type="NCBI Taxonomy" id="2818044"/>
    <lineage>
        <taxon>Bacteria</taxon>
        <taxon>Bacillati</taxon>
        <taxon>Bacillota</taxon>
        <taxon>Clostridia</taxon>
        <taxon>Peptostreptococcales</taxon>
        <taxon>Anaerovoracaceae</taxon>
        <taxon>Sinanaerobacter</taxon>
    </lineage>
</organism>
<dbReference type="GO" id="GO:0000156">
    <property type="term" value="F:phosphorelay response regulator activity"/>
    <property type="evidence" value="ECO:0007669"/>
    <property type="project" value="TreeGrafter"/>
</dbReference>
<evidence type="ECO:0000256" key="9">
    <source>
        <dbReference type="PROSITE-ProRule" id="PRU01091"/>
    </source>
</evidence>